<dbReference type="OrthoDB" id="10272460at2759"/>
<gene>
    <name evidence="1" type="ORF">PanWU01x14_052980</name>
</gene>
<dbReference type="Proteomes" id="UP000237105">
    <property type="component" value="Unassembled WGS sequence"/>
</dbReference>
<accession>A0A2P5DLD9</accession>
<comment type="caution">
    <text evidence="1">The sequence shown here is derived from an EMBL/GenBank/DDBJ whole genome shotgun (WGS) entry which is preliminary data.</text>
</comment>
<name>A0A2P5DLD9_PARAD</name>
<proteinExistence type="predicted"/>
<dbReference type="AlphaFoldDB" id="A0A2P5DLD9"/>
<sequence length="97" mass="11170">MPPLQALLQYSLHLVLPDSLRQTKLRESSLRSFESDLICGEIQDESLNTNRSSFWLLVYKSPCPISEFRLLLRHIIILCWILCASNGEPFKPLKGKL</sequence>
<protein>
    <submittedName>
        <fullName evidence="1">Uncharacterized protein</fullName>
    </submittedName>
</protein>
<evidence type="ECO:0000313" key="1">
    <source>
        <dbReference type="EMBL" id="PON74088.1"/>
    </source>
</evidence>
<dbReference type="EMBL" id="JXTB01000030">
    <property type="protein sequence ID" value="PON74088.1"/>
    <property type="molecule type" value="Genomic_DNA"/>
</dbReference>
<evidence type="ECO:0000313" key="2">
    <source>
        <dbReference type="Proteomes" id="UP000237105"/>
    </source>
</evidence>
<keyword evidence="2" id="KW-1185">Reference proteome</keyword>
<organism evidence="1 2">
    <name type="scientific">Parasponia andersonii</name>
    <name type="common">Sponia andersonii</name>
    <dbReference type="NCBI Taxonomy" id="3476"/>
    <lineage>
        <taxon>Eukaryota</taxon>
        <taxon>Viridiplantae</taxon>
        <taxon>Streptophyta</taxon>
        <taxon>Embryophyta</taxon>
        <taxon>Tracheophyta</taxon>
        <taxon>Spermatophyta</taxon>
        <taxon>Magnoliopsida</taxon>
        <taxon>eudicotyledons</taxon>
        <taxon>Gunneridae</taxon>
        <taxon>Pentapetalae</taxon>
        <taxon>rosids</taxon>
        <taxon>fabids</taxon>
        <taxon>Rosales</taxon>
        <taxon>Cannabaceae</taxon>
        <taxon>Parasponia</taxon>
    </lineage>
</organism>
<reference evidence="2" key="1">
    <citation type="submission" date="2016-06" db="EMBL/GenBank/DDBJ databases">
        <title>Parallel loss of symbiosis genes in relatives of nitrogen-fixing non-legume Parasponia.</title>
        <authorList>
            <person name="Van Velzen R."/>
            <person name="Holmer R."/>
            <person name="Bu F."/>
            <person name="Rutten L."/>
            <person name="Van Zeijl A."/>
            <person name="Liu W."/>
            <person name="Santuari L."/>
            <person name="Cao Q."/>
            <person name="Sharma T."/>
            <person name="Shen D."/>
            <person name="Roswanjaya Y."/>
            <person name="Wardhani T."/>
            <person name="Kalhor M.S."/>
            <person name="Jansen J."/>
            <person name="Van den Hoogen J."/>
            <person name="Gungor B."/>
            <person name="Hartog M."/>
            <person name="Hontelez J."/>
            <person name="Verver J."/>
            <person name="Yang W.-C."/>
            <person name="Schijlen E."/>
            <person name="Repin R."/>
            <person name="Schilthuizen M."/>
            <person name="Schranz E."/>
            <person name="Heidstra R."/>
            <person name="Miyata K."/>
            <person name="Fedorova E."/>
            <person name="Kohlen W."/>
            <person name="Bisseling T."/>
            <person name="Smit S."/>
            <person name="Geurts R."/>
        </authorList>
    </citation>
    <scope>NUCLEOTIDE SEQUENCE [LARGE SCALE GENOMIC DNA]</scope>
    <source>
        <strain evidence="2">cv. WU1-14</strain>
    </source>
</reference>